<proteinExistence type="predicted"/>
<accession>A0A1M6WQC4</accession>
<dbReference type="Proteomes" id="UP000184016">
    <property type="component" value="Unassembled WGS sequence"/>
</dbReference>
<evidence type="ECO:0000313" key="2">
    <source>
        <dbReference type="Proteomes" id="UP000184016"/>
    </source>
</evidence>
<gene>
    <name evidence="1" type="ORF">SAMN05443507_1298</name>
</gene>
<dbReference type="EMBL" id="FRAF01000029">
    <property type="protein sequence ID" value="SHK95881.1"/>
    <property type="molecule type" value="Genomic_DNA"/>
</dbReference>
<sequence length="105" mass="12095">MSTMKSTNPTYKEHAVKRLVERHVPIDVVTNVAKHGVTVQRNKQFVMKRGEWDDRPIHVVVDQKLNAIVTLYVANEWESGVWVRHSRRHRDPFGFQTLSVGGGHP</sequence>
<evidence type="ECO:0000313" key="1">
    <source>
        <dbReference type="EMBL" id="SHK95881.1"/>
    </source>
</evidence>
<keyword evidence="2" id="KW-1185">Reference proteome</keyword>
<dbReference type="Pfam" id="PF14076">
    <property type="entry name" value="DUF4258"/>
    <property type="match status" value="1"/>
</dbReference>
<name>A0A1M6WQC4_9BACL</name>
<dbReference type="AlphaFoldDB" id="A0A1M6WQC4"/>
<dbReference type="STRING" id="1830138.SAMN05443507_1298"/>
<dbReference type="InterPro" id="IPR025354">
    <property type="entry name" value="DUF4258"/>
</dbReference>
<protein>
    <recommendedName>
        <fullName evidence="3">DUF4258 domain-containing protein</fullName>
    </recommendedName>
</protein>
<reference evidence="2" key="1">
    <citation type="submission" date="2016-11" db="EMBL/GenBank/DDBJ databases">
        <authorList>
            <person name="Varghese N."/>
            <person name="Submissions S."/>
        </authorList>
    </citation>
    <scope>NUCLEOTIDE SEQUENCE [LARGE SCALE GENOMIC DNA]</scope>
    <source>
        <strain evidence="2">USBA-503</strain>
    </source>
</reference>
<evidence type="ECO:0008006" key="3">
    <source>
        <dbReference type="Google" id="ProtNLM"/>
    </source>
</evidence>
<organism evidence="1 2">
    <name type="scientific">Alicyclobacillus tolerans</name>
    <dbReference type="NCBI Taxonomy" id="90970"/>
    <lineage>
        <taxon>Bacteria</taxon>
        <taxon>Bacillati</taxon>
        <taxon>Bacillota</taxon>
        <taxon>Bacilli</taxon>
        <taxon>Bacillales</taxon>
        <taxon>Alicyclobacillaceae</taxon>
        <taxon>Alicyclobacillus</taxon>
    </lineage>
</organism>